<gene>
    <name evidence="6" type="ORF">N4G40_18190</name>
</gene>
<dbReference type="RefSeq" id="WP_322544076.1">
    <property type="nucleotide sequence ID" value="NZ_JAOBTT010000002.1"/>
</dbReference>
<dbReference type="InterPro" id="IPR018060">
    <property type="entry name" value="HTH_AraC"/>
</dbReference>
<accession>A0ABU5LJS6</accession>
<protein>
    <submittedName>
        <fullName evidence="6">AraC family transcriptional regulator</fullName>
    </submittedName>
</protein>
<reference evidence="7" key="1">
    <citation type="submission" date="2023-07" db="EMBL/GenBank/DDBJ databases">
        <title>Structural and functional analysis of rice phyllospheric bacteria for their antimicrobial properties and defense elicitation against blast disease.</title>
        <authorList>
            <person name="Sahu K.P."/>
            <person name="Asharani P."/>
            <person name="Kumar M."/>
            <person name="Reddy B."/>
            <person name="Kumar A."/>
        </authorList>
    </citation>
    <scope>NUCLEOTIDE SEQUENCE [LARGE SCALE GENOMIC DNA]</scope>
    <source>
        <strain evidence="7">OsEp_Plm_30P10</strain>
    </source>
</reference>
<keyword evidence="7" id="KW-1185">Reference proteome</keyword>
<dbReference type="Proteomes" id="UP001288620">
    <property type="component" value="Unassembled WGS sequence"/>
</dbReference>
<dbReference type="InterPro" id="IPR003313">
    <property type="entry name" value="AraC-bd"/>
</dbReference>
<evidence type="ECO:0000259" key="5">
    <source>
        <dbReference type="PROSITE" id="PS01124"/>
    </source>
</evidence>
<organism evidence="6 7">
    <name type="scientific">Pantoea eucrina</name>
    <dbReference type="NCBI Taxonomy" id="472693"/>
    <lineage>
        <taxon>Bacteria</taxon>
        <taxon>Pseudomonadati</taxon>
        <taxon>Pseudomonadota</taxon>
        <taxon>Gammaproteobacteria</taxon>
        <taxon>Enterobacterales</taxon>
        <taxon>Erwiniaceae</taxon>
        <taxon>Pantoea</taxon>
    </lineage>
</organism>
<dbReference type="SUPFAM" id="SSF46689">
    <property type="entry name" value="Homeodomain-like"/>
    <property type="match status" value="2"/>
</dbReference>
<evidence type="ECO:0000256" key="1">
    <source>
        <dbReference type="ARBA" id="ARBA00023015"/>
    </source>
</evidence>
<dbReference type="PANTHER" id="PTHR46796:SF2">
    <property type="entry name" value="TRANSCRIPTIONAL REGULATORY PROTEIN"/>
    <property type="match status" value="1"/>
</dbReference>
<feature type="domain" description="HTH araC/xylS-type" evidence="5">
    <location>
        <begin position="164"/>
        <end position="261"/>
    </location>
</feature>
<name>A0ABU5LJS6_9GAMM</name>
<dbReference type="EMBL" id="JAOBTT010000002">
    <property type="protein sequence ID" value="MDZ7280187.1"/>
    <property type="molecule type" value="Genomic_DNA"/>
</dbReference>
<evidence type="ECO:0000256" key="2">
    <source>
        <dbReference type="ARBA" id="ARBA00023125"/>
    </source>
</evidence>
<dbReference type="InterPro" id="IPR037923">
    <property type="entry name" value="HTH-like"/>
</dbReference>
<evidence type="ECO:0000313" key="6">
    <source>
        <dbReference type="EMBL" id="MDZ7280187.1"/>
    </source>
</evidence>
<dbReference type="InterPro" id="IPR009057">
    <property type="entry name" value="Homeodomain-like_sf"/>
</dbReference>
<proteinExistence type="predicted"/>
<keyword evidence="4" id="KW-0804">Transcription</keyword>
<evidence type="ECO:0000313" key="7">
    <source>
        <dbReference type="Proteomes" id="UP001288620"/>
    </source>
</evidence>
<keyword evidence="3" id="KW-0010">Activator</keyword>
<comment type="caution">
    <text evidence="6">The sequence shown here is derived from an EMBL/GenBank/DDBJ whole genome shotgun (WGS) entry which is preliminary data.</text>
</comment>
<dbReference type="InterPro" id="IPR050204">
    <property type="entry name" value="AraC_XylS_family_regulators"/>
</dbReference>
<dbReference type="PROSITE" id="PS01124">
    <property type="entry name" value="HTH_ARAC_FAMILY_2"/>
    <property type="match status" value="1"/>
</dbReference>
<dbReference type="InterPro" id="IPR018062">
    <property type="entry name" value="HTH_AraC-typ_CS"/>
</dbReference>
<dbReference type="Pfam" id="PF12833">
    <property type="entry name" value="HTH_18"/>
    <property type="match status" value="1"/>
</dbReference>
<sequence>MSLVSTDWFCRDGIEYSRVSASASRFPRHWHDEYVICANLSGREAIWLEGRELEAVAGQVTVYNPGSIQSSCFSAAPVHFISVHLPQTLLRNAVTQLGLQSRAQPPRLREGVLADPSLFRALCGVDAAARARNEAVLEQQLLWLCGELLDDTHHAHSDDAQRIGAVQHYLCAHLSEKPTLDTLAQVAGLSKYHLVRCFTQLTGMPPLQYHMQLRLQRARTLLRQRVHPLDAALQLGFYDQSHFINAFRKVMGISPHHYVQQLGLTQDKFPVA</sequence>
<keyword evidence="2" id="KW-0238">DNA-binding</keyword>
<keyword evidence="1" id="KW-0805">Transcription regulation</keyword>
<dbReference type="PROSITE" id="PS00041">
    <property type="entry name" value="HTH_ARAC_FAMILY_1"/>
    <property type="match status" value="1"/>
</dbReference>
<evidence type="ECO:0000256" key="4">
    <source>
        <dbReference type="ARBA" id="ARBA00023163"/>
    </source>
</evidence>
<dbReference type="SUPFAM" id="SSF51215">
    <property type="entry name" value="Regulatory protein AraC"/>
    <property type="match status" value="1"/>
</dbReference>
<dbReference type="SMART" id="SM00342">
    <property type="entry name" value="HTH_ARAC"/>
    <property type="match status" value="1"/>
</dbReference>
<evidence type="ECO:0000256" key="3">
    <source>
        <dbReference type="ARBA" id="ARBA00023159"/>
    </source>
</evidence>
<dbReference type="PANTHER" id="PTHR46796">
    <property type="entry name" value="HTH-TYPE TRANSCRIPTIONAL ACTIVATOR RHAS-RELATED"/>
    <property type="match status" value="1"/>
</dbReference>
<dbReference type="Gene3D" id="1.10.10.60">
    <property type="entry name" value="Homeodomain-like"/>
    <property type="match status" value="2"/>
</dbReference>
<dbReference type="Pfam" id="PF02311">
    <property type="entry name" value="AraC_binding"/>
    <property type="match status" value="1"/>
</dbReference>